<dbReference type="InterPro" id="IPR001258">
    <property type="entry name" value="NHL_repeat"/>
</dbReference>
<evidence type="ECO:0000256" key="10">
    <source>
        <dbReference type="PROSITE-ProRule" id="PRU00504"/>
    </source>
</evidence>
<evidence type="ECO:0000259" key="12">
    <source>
        <dbReference type="PROSITE" id="PS50089"/>
    </source>
</evidence>
<evidence type="ECO:0000256" key="6">
    <source>
        <dbReference type="ARBA" id="ARBA00022786"/>
    </source>
</evidence>
<dbReference type="SMART" id="SM00336">
    <property type="entry name" value="BBOX"/>
    <property type="match status" value="2"/>
</dbReference>
<feature type="repeat" description="NHL" evidence="10">
    <location>
        <begin position="12"/>
        <end position="55"/>
    </location>
</feature>
<evidence type="ECO:0000256" key="1">
    <source>
        <dbReference type="ARBA" id="ARBA00008518"/>
    </source>
</evidence>
<evidence type="ECO:0000256" key="11">
    <source>
        <dbReference type="SAM" id="Coils"/>
    </source>
</evidence>
<dbReference type="PROSITE" id="PS50194">
    <property type="entry name" value="FILAMIN_REPEAT"/>
    <property type="match status" value="2"/>
</dbReference>
<dbReference type="InterPro" id="IPR001298">
    <property type="entry name" value="Filamin/ABP280_rpt"/>
</dbReference>
<dbReference type="EMBL" id="CALNXJ010000080">
    <property type="protein sequence ID" value="CAH3161567.1"/>
    <property type="molecule type" value="Genomic_DNA"/>
</dbReference>
<dbReference type="SUPFAM" id="SSF57850">
    <property type="entry name" value="RING/U-box"/>
    <property type="match status" value="2"/>
</dbReference>
<dbReference type="Pfam" id="PF13445">
    <property type="entry name" value="zf-RING_UBOX"/>
    <property type="match status" value="2"/>
</dbReference>
<dbReference type="InterPro" id="IPR003649">
    <property type="entry name" value="Bbox_C"/>
</dbReference>
<dbReference type="InterPro" id="IPR001841">
    <property type="entry name" value="Znf_RING"/>
</dbReference>
<evidence type="ECO:0000256" key="9">
    <source>
        <dbReference type="PROSITE-ProRule" id="PRU00087"/>
    </source>
</evidence>
<dbReference type="SMART" id="SM00502">
    <property type="entry name" value="BBC"/>
    <property type="match status" value="2"/>
</dbReference>
<keyword evidence="4" id="KW-0677">Repeat</keyword>
<dbReference type="Gene3D" id="3.30.160.60">
    <property type="entry name" value="Classic Zinc Finger"/>
    <property type="match status" value="2"/>
</dbReference>
<dbReference type="PROSITE" id="PS00518">
    <property type="entry name" value="ZF_RING_1"/>
    <property type="match status" value="2"/>
</dbReference>
<dbReference type="Pfam" id="PF00643">
    <property type="entry name" value="zf-B_box"/>
    <property type="match status" value="2"/>
</dbReference>
<dbReference type="Pfam" id="PF00630">
    <property type="entry name" value="Filamin"/>
    <property type="match status" value="2"/>
</dbReference>
<keyword evidence="11" id="KW-0175">Coiled coil</keyword>
<dbReference type="CDD" id="cd05819">
    <property type="entry name" value="NHL"/>
    <property type="match status" value="3"/>
</dbReference>
<feature type="coiled-coil region" evidence="11">
    <location>
        <begin position="1233"/>
        <end position="1267"/>
    </location>
</feature>
<feature type="repeat" description="NHL" evidence="10">
    <location>
        <begin position="786"/>
        <end position="829"/>
    </location>
</feature>
<dbReference type="PROSITE" id="PS50119">
    <property type="entry name" value="ZF_BBOX"/>
    <property type="match status" value="2"/>
</dbReference>
<dbReference type="PANTHER" id="PTHR24104:SF57">
    <property type="entry name" value="BEE-MILK PROTEIN"/>
    <property type="match status" value="1"/>
</dbReference>
<keyword evidence="2" id="KW-0597">Phosphoprotein</keyword>
<evidence type="ECO:0000256" key="5">
    <source>
        <dbReference type="ARBA" id="ARBA00022771"/>
    </source>
</evidence>
<dbReference type="Pfam" id="PF01436">
    <property type="entry name" value="NHL"/>
    <property type="match status" value="3"/>
</dbReference>
<dbReference type="Gene3D" id="2.120.10.30">
    <property type="entry name" value="TolB, C-terminal domain"/>
    <property type="match status" value="6"/>
</dbReference>
<feature type="coiled-coil region" evidence="11">
    <location>
        <begin position="1298"/>
        <end position="1325"/>
    </location>
</feature>
<feature type="domain" description="B box-type" evidence="13">
    <location>
        <begin position="1177"/>
        <end position="1218"/>
    </location>
</feature>
<dbReference type="GO" id="GO:0000209">
    <property type="term" value="P:protein polyubiquitination"/>
    <property type="evidence" value="ECO:0007669"/>
    <property type="project" value="TreeGrafter"/>
</dbReference>
<dbReference type="GO" id="GO:0000932">
    <property type="term" value="C:P-body"/>
    <property type="evidence" value="ECO:0007669"/>
    <property type="project" value="UniProtKB-SubCell"/>
</dbReference>
<evidence type="ECO:0000256" key="2">
    <source>
        <dbReference type="ARBA" id="ARBA00022553"/>
    </source>
</evidence>
<dbReference type="SUPFAM" id="SSF101898">
    <property type="entry name" value="NHL repeat"/>
    <property type="match status" value="3"/>
</dbReference>
<feature type="repeat" description="Filamin" evidence="9">
    <location>
        <begin position="489"/>
        <end position="592"/>
    </location>
</feature>
<dbReference type="InterPro" id="IPR014756">
    <property type="entry name" value="Ig_E-set"/>
</dbReference>
<feature type="repeat" description="NHL" evidence="10">
    <location>
        <begin position="1585"/>
        <end position="1628"/>
    </location>
</feature>
<evidence type="ECO:0000313" key="14">
    <source>
        <dbReference type="EMBL" id="CAH3161567.1"/>
    </source>
</evidence>
<dbReference type="InterPro" id="IPR013083">
    <property type="entry name" value="Znf_RING/FYVE/PHD"/>
</dbReference>
<dbReference type="Gene3D" id="3.30.40.10">
    <property type="entry name" value="Zinc/RING finger domain, C3HC4 (zinc finger)"/>
    <property type="match status" value="2"/>
</dbReference>
<keyword evidence="6" id="KW-0833">Ubl conjugation pathway</keyword>
<dbReference type="GO" id="GO:0008270">
    <property type="term" value="F:zinc ion binding"/>
    <property type="evidence" value="ECO:0007669"/>
    <property type="project" value="UniProtKB-KW"/>
</dbReference>
<dbReference type="SUPFAM" id="SSF57845">
    <property type="entry name" value="B-box zinc-binding domain"/>
    <property type="match status" value="2"/>
</dbReference>
<dbReference type="Gene3D" id="2.60.40.10">
    <property type="entry name" value="Immunoglobulins"/>
    <property type="match status" value="2"/>
</dbReference>
<feature type="repeat" description="NHL" evidence="10">
    <location>
        <begin position="1676"/>
        <end position="1719"/>
    </location>
</feature>
<feature type="repeat" description="NHL" evidence="10">
    <location>
        <begin position="695"/>
        <end position="738"/>
    </location>
</feature>
<dbReference type="GO" id="GO:0043161">
    <property type="term" value="P:proteasome-mediated ubiquitin-dependent protein catabolic process"/>
    <property type="evidence" value="ECO:0007669"/>
    <property type="project" value="TreeGrafter"/>
</dbReference>
<name>A0AAU9XXB4_9CNID</name>
<dbReference type="Proteomes" id="UP001159428">
    <property type="component" value="Unassembled WGS sequence"/>
</dbReference>
<comment type="similarity">
    <text evidence="1">Belongs to the TRIM/RBCC family.</text>
</comment>
<dbReference type="Gene3D" id="2.40.10.500">
    <property type="match status" value="2"/>
</dbReference>
<feature type="domain" description="RING-type" evidence="12">
    <location>
        <begin position="209"/>
        <end position="252"/>
    </location>
</feature>
<evidence type="ECO:0000256" key="3">
    <source>
        <dbReference type="ARBA" id="ARBA00022723"/>
    </source>
</evidence>
<protein>
    <submittedName>
        <fullName evidence="14">Uncharacterized protein</fullName>
    </submittedName>
</protein>
<feature type="domain" description="RING-type" evidence="12">
    <location>
        <begin position="1095"/>
        <end position="1139"/>
    </location>
</feature>
<dbReference type="PROSITE" id="PS50089">
    <property type="entry name" value="ZF_RING_2"/>
    <property type="match status" value="2"/>
</dbReference>
<dbReference type="SMART" id="SM00184">
    <property type="entry name" value="RING"/>
    <property type="match status" value="2"/>
</dbReference>
<keyword evidence="3" id="KW-0479">Metal-binding</keyword>
<dbReference type="InterPro" id="IPR013783">
    <property type="entry name" value="Ig-like_fold"/>
</dbReference>
<dbReference type="GO" id="GO:0003723">
    <property type="term" value="F:RNA binding"/>
    <property type="evidence" value="ECO:0007669"/>
    <property type="project" value="UniProtKB-KW"/>
</dbReference>
<keyword evidence="15" id="KW-1185">Reference proteome</keyword>
<evidence type="ECO:0000256" key="8">
    <source>
        <dbReference type="PROSITE-ProRule" id="PRU00024"/>
    </source>
</evidence>
<feature type="non-terminal residue" evidence="14">
    <location>
        <position position="1"/>
    </location>
</feature>
<feature type="repeat" description="NHL" evidence="10">
    <location>
        <begin position="618"/>
        <end position="643"/>
    </location>
</feature>
<sequence>IQRLDIQTGTVVKSFGKKGREKGEFGNPMNVTVDNKERIVVTEWGNGRIQVVSKEGESIFTFGDKGPEKLDGPTCCILNKNIFLVSDGGNNCIKAFDQSGTLLYKFGEQGYQVGKFKAPYGLLVDSSNNLLFSLDGRFTGKSITRLSQPMAILTATDGRFLVTSYDEKKVCYFVEVFLKGSSLKRSSLLQFKAIVMNPLLKSLKKQVTCSICLDIYTEPKTISCLHTFCCQCLERHARVSQRQGKFRCPECQAEIDLPQGNHFDLLPNSFFHKSLLGVLEGEDRQAKQQDTCSEHTEERVRYYCSSCEACICPICVAEDHRGHAFDVLEKAVQEDKKNINLTVEIINEKANLFGAELRNLEKTSEDVEMIIAIAKKEVSEATERVITKTRQQEKQFLESLEITRRRRIERINSAKQELESLIKKFNQAAEFARNLVERRSAVDIIQNKNKLRLKLEELRRVEVPKHRQATFVKFTAASQHNFKLGSIQVSEKPAIAAKSTLEGLDQTFRVGVEAEFMLRPWTSGGEMSDHAELKDQVELLITPAKDVTNVTVDEEYDGIVSLKFTPKVPGAYSIEVKINGDKLPTCPMTVQVKELELVVVGELKIVLFPGDTLERLFGVAVNTEGQIVVTDNLGNCVYVFDKDGNCMRKIGSKRSHTGQFQCPNGISFLNDNEVHIADLKNCRIQRLNIQTGTVVKSFGKEGREKGEFGGPVDVTLDDEERVVVTEWGNNRIQVMSKEGESIFTFGDKGPEKLHYPSCCVPYKNMFLVSDAGNHCIKAFDQSGTFLYKFGKKGYQDGEFKMPHGLLVDSSKNLLVCDSGNNRVQQFTLDGRFTGKTITRLSDPTSITTAPNGCILVTSFDEKKSGFIPYNKARQIWNALNKYDLKVVVMNDYKITSGLKYKKHFEIKLFEKCIGKHHFNNCKIISTLISLENKKRVYGEFIYILTVTGFHKTGAEATKLHTSSCNKNRDKLGGEVTIPLLATQLTTITDVLDSTQFPKHSQGATSKQSYVELWRIWLAGVRLRCTKGTSCKVKCEKKDVLNQIRLACFPFSLNPRILLSFIQRQISKHFKSLTKTTFKAIVMNPLVKNLKKQLTCSICLDTYTEPKTILCLHTFCCQCLERHARVVSQRQGKFRCPECQTEIDLPEGNRFDLLPDSFFHKSLLGVLEAEDCQAIPRQQQETCSQHTEERLRYYYSTCEASVCPVCVTEDHRGHAFDLLEKAVQEEKKNIMSTVETIKEKADLFRAELRKLEKTSEDVEMIIAIAKQEVSEATERVITKTRQQEKQLLESLEMTRRRRIKRINSTKQELESLVKQMNEAADFAENLVQRRSAADILQNKSKLREKLEEFHGVEVPKHRQATFVKFTAASQHNFKLGSIQVSEKPPIAAKSTLEGLYQTFQAGVEAKFTLCPRTSGGEMSDHADLKDQVELLLKPAEDVTNVTVDEEYDGNVSLKFTPKVPGAYSIEVKINGDKLPTCPMIVQVKERKLVVVGELKLKLFPRDTLRWLCGITVNTEGQIVVTDDFGDCLYVFDKDGNHLRTIGSEGSNTGQFLSPDSISFLNDDEVLIADSGNCRIQQLNIQTGTVVKSFGKEGREKGEFDRPIDVTVDDDERIVVTEWGNHRIQVMSKEGESIFTFGDKGPEKLLWPSCCTLYKNMFLVSDLGNHCIKAFDQSGTFLYKFGKEGSQDGQFNPPRGLLVGSSDNLLVCDSGNNRVQQFSLDGRFTGKSITRLSKPVAITKAPDGRILVVSHDEREVYILK</sequence>
<feature type="repeat" description="Filamin" evidence="9">
    <location>
        <begin position="1379"/>
        <end position="1482"/>
    </location>
</feature>
<feature type="repeat" description="NHL" evidence="10">
    <location>
        <begin position="1537"/>
        <end position="1580"/>
    </location>
</feature>
<evidence type="ECO:0000313" key="15">
    <source>
        <dbReference type="Proteomes" id="UP001159428"/>
    </source>
</evidence>
<evidence type="ECO:0000256" key="7">
    <source>
        <dbReference type="ARBA" id="ARBA00022833"/>
    </source>
</evidence>
<dbReference type="InterPro" id="IPR000315">
    <property type="entry name" value="Znf_B-box"/>
</dbReference>
<proteinExistence type="inferred from homology"/>
<reference evidence="14 15" key="1">
    <citation type="submission" date="2022-05" db="EMBL/GenBank/DDBJ databases">
        <authorList>
            <consortium name="Genoscope - CEA"/>
            <person name="William W."/>
        </authorList>
    </citation>
    <scope>NUCLEOTIDE SEQUENCE [LARGE SCALE GENOMIC DNA]</scope>
</reference>
<dbReference type="InterPro" id="IPR017907">
    <property type="entry name" value="Znf_RING_CS"/>
</dbReference>
<dbReference type="InterPro" id="IPR011042">
    <property type="entry name" value="6-blade_b-propeller_TolB-like"/>
</dbReference>
<keyword evidence="5 8" id="KW-0863">Zinc-finger</keyword>
<keyword evidence="7" id="KW-0862">Zinc</keyword>
<dbReference type="PANTHER" id="PTHR24104">
    <property type="entry name" value="E3 UBIQUITIN-PROTEIN LIGASE NHLRC1-RELATED"/>
    <property type="match status" value="1"/>
</dbReference>
<dbReference type="SMART" id="SM00557">
    <property type="entry name" value="IG_FLMN"/>
    <property type="match status" value="2"/>
</dbReference>
<evidence type="ECO:0000256" key="4">
    <source>
        <dbReference type="ARBA" id="ARBA00022737"/>
    </source>
</evidence>
<dbReference type="InterPro" id="IPR017868">
    <property type="entry name" value="Filamin/ABP280_repeat-like"/>
</dbReference>
<gene>
    <name evidence="14" type="ORF">PMEA_00033828</name>
</gene>
<organism evidence="14 15">
    <name type="scientific">Pocillopora meandrina</name>
    <dbReference type="NCBI Taxonomy" id="46732"/>
    <lineage>
        <taxon>Eukaryota</taxon>
        <taxon>Metazoa</taxon>
        <taxon>Cnidaria</taxon>
        <taxon>Anthozoa</taxon>
        <taxon>Hexacorallia</taxon>
        <taxon>Scleractinia</taxon>
        <taxon>Astrocoeniina</taxon>
        <taxon>Pocilloporidae</taxon>
        <taxon>Pocillopora</taxon>
    </lineage>
</organism>
<feature type="coiled-coil region" evidence="11">
    <location>
        <begin position="357"/>
        <end position="461"/>
    </location>
</feature>
<comment type="caution">
    <text evidence="14">The sequence shown here is derived from an EMBL/GenBank/DDBJ whole genome shotgun (WGS) entry which is preliminary data.</text>
</comment>
<dbReference type="GO" id="GO:0061630">
    <property type="term" value="F:ubiquitin protein ligase activity"/>
    <property type="evidence" value="ECO:0007669"/>
    <property type="project" value="TreeGrafter"/>
</dbReference>
<evidence type="ECO:0000259" key="13">
    <source>
        <dbReference type="PROSITE" id="PS50119"/>
    </source>
</evidence>
<dbReference type="SUPFAM" id="SSF81296">
    <property type="entry name" value="E set domains"/>
    <property type="match status" value="2"/>
</dbReference>
<dbReference type="InterPro" id="IPR027370">
    <property type="entry name" value="Znf-RING_euk"/>
</dbReference>
<dbReference type="PROSITE" id="PS51125">
    <property type="entry name" value="NHL"/>
    <property type="match status" value="7"/>
</dbReference>
<accession>A0AAU9XXB4</accession>
<feature type="domain" description="B box-type" evidence="13">
    <location>
        <begin position="287"/>
        <end position="328"/>
    </location>
</feature>
<dbReference type="InterPro" id="IPR050952">
    <property type="entry name" value="TRIM-NHL_E3_ligases"/>
</dbReference>